<proteinExistence type="predicted"/>
<protein>
    <submittedName>
        <fullName evidence="1">Uncharacterized protein</fullName>
    </submittedName>
</protein>
<name>A0A8S3BJ76_9BILA</name>
<dbReference type="EMBL" id="CAJOBJ010155576">
    <property type="protein sequence ID" value="CAF4825109.1"/>
    <property type="molecule type" value="Genomic_DNA"/>
</dbReference>
<accession>A0A8S3BJ76</accession>
<gene>
    <name evidence="1" type="ORF">GIL414_LOCUS48194</name>
</gene>
<comment type="caution">
    <text evidence="1">The sequence shown here is derived from an EMBL/GenBank/DDBJ whole genome shotgun (WGS) entry which is preliminary data.</text>
</comment>
<organism evidence="1 2">
    <name type="scientific">Rotaria magnacalcarata</name>
    <dbReference type="NCBI Taxonomy" id="392030"/>
    <lineage>
        <taxon>Eukaryota</taxon>
        <taxon>Metazoa</taxon>
        <taxon>Spiralia</taxon>
        <taxon>Gnathifera</taxon>
        <taxon>Rotifera</taxon>
        <taxon>Eurotatoria</taxon>
        <taxon>Bdelloidea</taxon>
        <taxon>Philodinida</taxon>
        <taxon>Philodinidae</taxon>
        <taxon>Rotaria</taxon>
    </lineage>
</organism>
<dbReference type="AlphaFoldDB" id="A0A8S3BJ76"/>
<evidence type="ECO:0000313" key="2">
    <source>
        <dbReference type="Proteomes" id="UP000681720"/>
    </source>
</evidence>
<reference evidence="1" key="1">
    <citation type="submission" date="2021-02" db="EMBL/GenBank/DDBJ databases">
        <authorList>
            <person name="Nowell W R."/>
        </authorList>
    </citation>
    <scope>NUCLEOTIDE SEQUENCE</scope>
</reference>
<feature type="non-terminal residue" evidence="1">
    <location>
        <position position="1"/>
    </location>
</feature>
<feature type="non-terminal residue" evidence="1">
    <location>
        <position position="66"/>
    </location>
</feature>
<evidence type="ECO:0000313" key="1">
    <source>
        <dbReference type="EMBL" id="CAF4825109.1"/>
    </source>
</evidence>
<dbReference type="Proteomes" id="UP000681720">
    <property type="component" value="Unassembled WGS sequence"/>
</dbReference>
<sequence>LLSMAQTERNALAEKLSLTKDDLMRSQVEFDKIRRDAALHHEQDRQVIISLQDELKKFHIKFEDVT</sequence>